<organism evidence="2 3">
    <name type="scientific">Celeribacter indicus</name>
    <dbReference type="NCBI Taxonomy" id="1208324"/>
    <lineage>
        <taxon>Bacteria</taxon>
        <taxon>Pseudomonadati</taxon>
        <taxon>Pseudomonadota</taxon>
        <taxon>Alphaproteobacteria</taxon>
        <taxon>Rhodobacterales</taxon>
        <taxon>Roseobacteraceae</taxon>
        <taxon>Celeribacter</taxon>
    </lineage>
</organism>
<proteinExistence type="predicted"/>
<dbReference type="Proteomes" id="UP000031521">
    <property type="component" value="Chromosome"/>
</dbReference>
<dbReference type="AlphaFoldDB" id="A0A0B5E071"/>
<dbReference type="EMBL" id="CP004393">
    <property type="protein sequence ID" value="AJE48644.1"/>
    <property type="molecule type" value="Genomic_DNA"/>
</dbReference>
<feature type="signal peptide" evidence="1">
    <location>
        <begin position="1"/>
        <end position="21"/>
    </location>
</feature>
<name>A0A0B5E071_9RHOB</name>
<keyword evidence="3" id="KW-1185">Reference proteome</keyword>
<accession>A0A0B5E071</accession>
<reference evidence="2 3" key="1">
    <citation type="journal article" date="2014" name="Int. J. Syst. Evol. Microbiol.">
        <title>Celeribacter indicus sp. nov., a polycyclic aromatic hydrocarbon-degrading bacterium from deep-sea sediment and reclassification of Huaishuia halophila as Celeribacter halophilus comb. nov.</title>
        <authorList>
            <person name="Lai Q."/>
            <person name="Cao J."/>
            <person name="Yuan J."/>
            <person name="Li F."/>
            <person name="Shao Z."/>
        </authorList>
    </citation>
    <scope>NUCLEOTIDE SEQUENCE [LARGE SCALE GENOMIC DNA]</scope>
    <source>
        <strain evidence="2">P73</strain>
    </source>
</reference>
<gene>
    <name evidence="2" type="ORF">P73_3929</name>
</gene>
<evidence type="ECO:0000256" key="1">
    <source>
        <dbReference type="SAM" id="SignalP"/>
    </source>
</evidence>
<keyword evidence="1" id="KW-0732">Signal</keyword>
<evidence type="ECO:0000313" key="2">
    <source>
        <dbReference type="EMBL" id="AJE48644.1"/>
    </source>
</evidence>
<dbReference type="OrthoDB" id="286224at204455"/>
<sequence>MKLHHLAASAIAIMAAVPAVAFDTITWNWDADVQTTIATDALSSVSVAPTGLEQVESDQTTLGAFTATSSSTAIDNALTGLTGLSTDDVVNVETQASALGNSASFDSDVSMALDARQVFGGVDTSLSTSLTGEIVPSVPGVITASASTIGILNGTVDSDATGVANNLTAALTTASAQDAFLLANNVQTALATVTSTSSVDAVSFTGIGGLGTLSAPAVSSASTAVGNNLGVTIDGPN</sequence>
<dbReference type="STRING" id="1208324.P73_3929"/>
<feature type="chain" id="PRO_5002114204" evidence="1">
    <location>
        <begin position="22"/>
        <end position="237"/>
    </location>
</feature>
<evidence type="ECO:0000313" key="3">
    <source>
        <dbReference type="Proteomes" id="UP000031521"/>
    </source>
</evidence>
<dbReference type="HOGENOM" id="CLU_1136469_0_0_5"/>
<protein>
    <submittedName>
        <fullName evidence="2">Uncharacterized protein</fullName>
    </submittedName>
</protein>
<dbReference type="KEGG" id="cid:P73_3929"/>
<dbReference type="RefSeq" id="WP_043870930.1">
    <property type="nucleotide sequence ID" value="NZ_CP004393.1"/>
</dbReference>